<proteinExistence type="predicted"/>
<keyword evidence="2" id="KW-1185">Reference proteome</keyword>
<dbReference type="EMBL" id="MN062704">
    <property type="protein sequence ID" value="QDP44198.1"/>
    <property type="molecule type" value="Genomic_DNA"/>
</dbReference>
<reference evidence="1 2" key="1">
    <citation type="submission" date="2019-06" db="EMBL/GenBank/DDBJ databases">
        <authorList>
            <person name="English H.B."/>
            <person name="Fox B.C."/>
            <person name="Houston B.M."/>
            <person name="Koller H.E."/>
            <person name="Salsman M.A."/>
            <person name="Teasley B.R."/>
            <person name="Vandoros E."/>
            <person name="Korey C.A."/>
            <person name="Tolsma S."/>
            <person name="Caruso S.M."/>
            <person name="Garlena R.A."/>
            <person name="Russell D.A."/>
            <person name="Pope W.H."/>
            <person name="Jacobs-Se D."/>
            <person name="Hatfull G.F."/>
        </authorList>
    </citation>
    <scope>NUCLEOTIDE SEQUENCE [LARGE SCALE GENOMIC DNA]</scope>
</reference>
<dbReference type="InterPro" id="IPR012337">
    <property type="entry name" value="RNaseH-like_sf"/>
</dbReference>
<accession>A0A516KR84</accession>
<dbReference type="KEGG" id="vg:65121682"/>
<dbReference type="InterPro" id="IPR036397">
    <property type="entry name" value="RNaseH_sf"/>
</dbReference>
<dbReference type="GeneID" id="65121682"/>
<evidence type="ECO:0000313" key="1">
    <source>
        <dbReference type="EMBL" id="QDP44198.1"/>
    </source>
</evidence>
<gene>
    <name evidence="1" type="primary">82</name>
    <name evidence="1" type="ORF">SEA_JUJU_82</name>
</gene>
<organism evidence="1 2">
    <name type="scientific">Gordonia phage JuJu</name>
    <dbReference type="NCBI Taxonomy" id="2590929"/>
    <lineage>
        <taxon>Viruses</taxon>
        <taxon>Duplodnaviria</taxon>
        <taxon>Heunggongvirae</taxon>
        <taxon>Uroviricota</taxon>
        <taxon>Caudoviricetes</taxon>
        <taxon>Jujuvirus</taxon>
        <taxon>Jujuvirus juju</taxon>
    </lineage>
</organism>
<name>A0A516KR84_9CAUD</name>
<dbReference type="GO" id="GO:0003676">
    <property type="term" value="F:nucleic acid binding"/>
    <property type="evidence" value="ECO:0007669"/>
    <property type="project" value="InterPro"/>
</dbReference>
<evidence type="ECO:0000313" key="2">
    <source>
        <dbReference type="Proteomes" id="UP000317704"/>
    </source>
</evidence>
<dbReference type="RefSeq" id="YP_010103783.1">
    <property type="nucleotide sequence ID" value="NC_055811.1"/>
</dbReference>
<dbReference type="Proteomes" id="UP000317704">
    <property type="component" value="Segment"/>
</dbReference>
<dbReference type="SUPFAM" id="SSF53098">
    <property type="entry name" value="Ribonuclease H-like"/>
    <property type="match status" value="1"/>
</dbReference>
<sequence>MTAIVGLDPSLTSTGIAILARHDGDDVAHVRTLRSVGHQSTDSKSWVHRSRRIVTQTRFVVQAIPRDTELVVIEEMPAHMKMQHSLIDRWVLWFGIVSQLDQMRIPVAVVNPATREKWATGKVVRGLDPKDRKARVTTAVRAQWDGHLEQRVRNHDEADALTLASMGALHTGWTLPFDVGTWQHNGLASVDWPKENA</sequence>
<protein>
    <submittedName>
        <fullName evidence="1">RuvC-like resolvase</fullName>
    </submittedName>
</protein>
<dbReference type="Gene3D" id="3.30.420.10">
    <property type="entry name" value="Ribonuclease H-like superfamily/Ribonuclease H"/>
    <property type="match status" value="1"/>
</dbReference>